<reference evidence="10" key="3">
    <citation type="submission" date="2024-06" db="EMBL/GenBank/DDBJ databases">
        <authorList>
            <person name="Zeng C."/>
        </authorList>
    </citation>
    <scope>NUCLEOTIDE SEQUENCE [LARGE SCALE GENOMIC DNA]</scope>
    <source>
        <strain evidence="10">ZCY20-5</strain>
    </source>
</reference>
<sequence length="309" mass="34442">MTENRIRTVKTQGGAPRKPIRHSLEKKLNRWGWGFVSLSVILISVFVFIPMIGALIMSFQTGKGVNMHFGGVTNYVRLFHDETVGKALGNTLIYLVVQVPVMLVLALIISVILNDQHLKFRTFFRISIFLPCITSLVSYSLIMKSIFSNSGLFNQLIGKFGLAPIQWTTDAFWAKILIIIAITWRWTGYNMIFYLSGLQNIEPSIYEASDIDGANAVQKFLYMTVPLLKPIILFTAITSTIGTLQLFDEVQNITQGGPANGTVTISQYIYNLCFKYTPTFGYASAVAFIVVVLIVLLSIAQMKIGGEDS</sequence>
<dbReference type="GO" id="GO:0005886">
    <property type="term" value="C:plasma membrane"/>
    <property type="evidence" value="ECO:0007669"/>
    <property type="project" value="UniProtKB-SubCell"/>
</dbReference>
<keyword evidence="3" id="KW-1003">Cell membrane</keyword>
<feature type="transmembrane region" description="Helical" evidence="7">
    <location>
        <begin position="280"/>
        <end position="300"/>
    </location>
</feature>
<dbReference type="PROSITE" id="PS50928">
    <property type="entry name" value="ABC_TM1"/>
    <property type="match status" value="1"/>
</dbReference>
<evidence type="ECO:0000256" key="5">
    <source>
        <dbReference type="ARBA" id="ARBA00022989"/>
    </source>
</evidence>
<reference evidence="10" key="1">
    <citation type="submission" date="2024-06" db="EMBL/GenBank/DDBJ databases">
        <title>Caproicibacterium argilliputei sp. nov, a novel caproic acid producing anaerobic bacterium isolated from pit mud.</title>
        <authorList>
            <person name="Zeng C."/>
        </authorList>
    </citation>
    <scope>NUCLEOTIDE SEQUENCE [LARGE SCALE GENOMIC DNA]</scope>
    <source>
        <strain evidence="10">ZCY20-5</strain>
    </source>
</reference>
<keyword evidence="4 7" id="KW-0812">Transmembrane</keyword>
<dbReference type="PANTHER" id="PTHR30193">
    <property type="entry name" value="ABC TRANSPORTER PERMEASE PROTEIN"/>
    <property type="match status" value="1"/>
</dbReference>
<keyword evidence="2 7" id="KW-0813">Transport</keyword>
<dbReference type="CDD" id="cd06261">
    <property type="entry name" value="TM_PBP2"/>
    <property type="match status" value="1"/>
</dbReference>
<comment type="similarity">
    <text evidence="7">Belongs to the binding-protein-dependent transport system permease family.</text>
</comment>
<feature type="transmembrane region" description="Helical" evidence="7">
    <location>
        <begin position="227"/>
        <end position="247"/>
    </location>
</feature>
<dbReference type="InterPro" id="IPR051393">
    <property type="entry name" value="ABC_transporter_permease"/>
</dbReference>
<feature type="transmembrane region" description="Helical" evidence="7">
    <location>
        <begin position="167"/>
        <end position="186"/>
    </location>
</feature>
<evidence type="ECO:0000256" key="7">
    <source>
        <dbReference type="RuleBase" id="RU363032"/>
    </source>
</evidence>
<evidence type="ECO:0000313" key="10">
    <source>
        <dbReference type="Proteomes" id="UP001300604"/>
    </source>
</evidence>
<feature type="transmembrane region" description="Helical" evidence="7">
    <location>
        <begin position="126"/>
        <end position="147"/>
    </location>
</feature>
<feature type="transmembrane region" description="Helical" evidence="7">
    <location>
        <begin position="92"/>
        <end position="114"/>
    </location>
</feature>
<gene>
    <name evidence="9" type="ORF">PXC00_00900</name>
</gene>
<organism evidence="9 10">
    <name type="scientific">Caproicibacterium argilliputei</name>
    <dbReference type="NCBI Taxonomy" id="3030016"/>
    <lineage>
        <taxon>Bacteria</taxon>
        <taxon>Bacillati</taxon>
        <taxon>Bacillota</taxon>
        <taxon>Clostridia</taxon>
        <taxon>Eubacteriales</taxon>
        <taxon>Oscillospiraceae</taxon>
        <taxon>Caproicibacterium</taxon>
    </lineage>
</organism>
<accession>A0AA97D906</accession>
<dbReference type="GO" id="GO:0055085">
    <property type="term" value="P:transmembrane transport"/>
    <property type="evidence" value="ECO:0007669"/>
    <property type="project" value="InterPro"/>
</dbReference>
<dbReference type="Gene3D" id="1.10.3720.10">
    <property type="entry name" value="MetI-like"/>
    <property type="match status" value="1"/>
</dbReference>
<dbReference type="InterPro" id="IPR000515">
    <property type="entry name" value="MetI-like"/>
</dbReference>
<feature type="transmembrane region" description="Helical" evidence="7">
    <location>
        <begin position="31"/>
        <end position="57"/>
    </location>
</feature>
<dbReference type="Pfam" id="PF00528">
    <property type="entry name" value="BPD_transp_1"/>
    <property type="match status" value="1"/>
</dbReference>
<evidence type="ECO:0000256" key="3">
    <source>
        <dbReference type="ARBA" id="ARBA00022475"/>
    </source>
</evidence>
<dbReference type="SUPFAM" id="SSF161098">
    <property type="entry name" value="MetI-like"/>
    <property type="match status" value="1"/>
</dbReference>
<evidence type="ECO:0000256" key="2">
    <source>
        <dbReference type="ARBA" id="ARBA00022448"/>
    </source>
</evidence>
<dbReference type="KEGG" id="carl:PXC00_00900"/>
<feature type="domain" description="ABC transmembrane type-1" evidence="8">
    <location>
        <begin position="88"/>
        <end position="301"/>
    </location>
</feature>
<evidence type="ECO:0000256" key="6">
    <source>
        <dbReference type="ARBA" id="ARBA00023136"/>
    </source>
</evidence>
<dbReference type="InterPro" id="IPR035906">
    <property type="entry name" value="MetI-like_sf"/>
</dbReference>
<name>A0AA97D906_9FIRM</name>
<comment type="subcellular location">
    <subcellularLocation>
        <location evidence="1 7">Cell membrane</location>
        <topology evidence="1 7">Multi-pass membrane protein</topology>
    </subcellularLocation>
</comment>
<keyword evidence="5 7" id="KW-1133">Transmembrane helix</keyword>
<dbReference type="PANTHER" id="PTHR30193:SF37">
    <property type="entry name" value="INNER MEMBRANE ABC TRANSPORTER PERMEASE PROTEIN YCJO"/>
    <property type="match status" value="1"/>
</dbReference>
<proteinExistence type="inferred from homology"/>
<protein>
    <submittedName>
        <fullName evidence="9">Sugar ABC transporter permease</fullName>
    </submittedName>
</protein>
<keyword evidence="10" id="KW-1185">Reference proteome</keyword>
<reference evidence="9 10" key="2">
    <citation type="submission" date="2024-06" db="EMBL/GenBank/DDBJ databases">
        <title>Caproicibacterium argilliputei sp. nov, a novel caproic acid producing anaerobic bacterium isolated from pit mud.</title>
        <authorList>
            <person name="Xia S."/>
        </authorList>
    </citation>
    <scope>NUCLEOTIDE SEQUENCE [LARGE SCALE GENOMIC DNA]</scope>
    <source>
        <strain evidence="9 10">ZCY20-5</strain>
    </source>
</reference>
<dbReference type="AlphaFoldDB" id="A0AA97D906"/>
<keyword evidence="6 7" id="KW-0472">Membrane</keyword>
<evidence type="ECO:0000256" key="1">
    <source>
        <dbReference type="ARBA" id="ARBA00004651"/>
    </source>
</evidence>
<evidence type="ECO:0000256" key="4">
    <source>
        <dbReference type="ARBA" id="ARBA00022692"/>
    </source>
</evidence>
<evidence type="ECO:0000259" key="8">
    <source>
        <dbReference type="PROSITE" id="PS50928"/>
    </source>
</evidence>
<dbReference type="EMBL" id="CP135996">
    <property type="protein sequence ID" value="WOC32456.1"/>
    <property type="molecule type" value="Genomic_DNA"/>
</dbReference>
<evidence type="ECO:0000313" key="9">
    <source>
        <dbReference type="EMBL" id="WOC32456.1"/>
    </source>
</evidence>
<dbReference type="Proteomes" id="UP001300604">
    <property type="component" value="Chromosome"/>
</dbReference>